<gene>
    <name evidence="1" type="ORF">BDR25DRAFT_359758</name>
</gene>
<comment type="caution">
    <text evidence="1">The sequence shown here is derived from an EMBL/GenBank/DDBJ whole genome shotgun (WGS) entry which is preliminary data.</text>
</comment>
<name>A0ACB6QHL0_9PLEO</name>
<reference evidence="1" key="1">
    <citation type="journal article" date="2020" name="Stud. Mycol.">
        <title>101 Dothideomycetes genomes: a test case for predicting lifestyles and emergence of pathogens.</title>
        <authorList>
            <person name="Haridas S."/>
            <person name="Albert R."/>
            <person name="Binder M."/>
            <person name="Bloem J."/>
            <person name="Labutti K."/>
            <person name="Salamov A."/>
            <person name="Andreopoulos B."/>
            <person name="Baker S."/>
            <person name="Barry K."/>
            <person name="Bills G."/>
            <person name="Bluhm B."/>
            <person name="Cannon C."/>
            <person name="Castanera R."/>
            <person name="Culley D."/>
            <person name="Daum C."/>
            <person name="Ezra D."/>
            <person name="Gonzalez J."/>
            <person name="Henrissat B."/>
            <person name="Kuo A."/>
            <person name="Liang C."/>
            <person name="Lipzen A."/>
            <person name="Lutzoni F."/>
            <person name="Magnuson J."/>
            <person name="Mondo S."/>
            <person name="Nolan M."/>
            <person name="Ohm R."/>
            <person name="Pangilinan J."/>
            <person name="Park H.-J."/>
            <person name="Ramirez L."/>
            <person name="Alfaro M."/>
            <person name="Sun H."/>
            <person name="Tritt A."/>
            <person name="Yoshinaga Y."/>
            <person name="Zwiers L.-H."/>
            <person name="Turgeon B."/>
            <person name="Goodwin S."/>
            <person name="Spatafora J."/>
            <person name="Crous P."/>
            <person name="Grigoriev I."/>
        </authorList>
    </citation>
    <scope>NUCLEOTIDE SEQUENCE</scope>
    <source>
        <strain evidence="1">ATCC 200398</strain>
    </source>
</reference>
<evidence type="ECO:0000313" key="1">
    <source>
        <dbReference type="EMBL" id="KAF2466419.1"/>
    </source>
</evidence>
<protein>
    <submittedName>
        <fullName evidence="1">Uncharacterized protein</fullName>
    </submittedName>
</protein>
<accession>A0ACB6QHL0</accession>
<proteinExistence type="predicted"/>
<keyword evidence="2" id="KW-1185">Reference proteome</keyword>
<organism evidence="1 2">
    <name type="scientific">Lindgomyces ingoldianus</name>
    <dbReference type="NCBI Taxonomy" id="673940"/>
    <lineage>
        <taxon>Eukaryota</taxon>
        <taxon>Fungi</taxon>
        <taxon>Dikarya</taxon>
        <taxon>Ascomycota</taxon>
        <taxon>Pezizomycotina</taxon>
        <taxon>Dothideomycetes</taxon>
        <taxon>Pleosporomycetidae</taxon>
        <taxon>Pleosporales</taxon>
        <taxon>Lindgomycetaceae</taxon>
        <taxon>Lindgomyces</taxon>
    </lineage>
</organism>
<sequence length="1055" mass="116438">MRWPILFPMQHRGASAKLRDSIKPQLLPAASLPLYPNTLFGPIGCRTGPFDISNPSNPPPAPNIAVGSTRPLQIHQFVPPSRCHAEDTMMHSNGTRQSVHAGHGPRSATADGQLSLIPDDDDDGFGAASRFRRRYKRSRAFRSLQNKNGVCNFWSLTPSSACAQNSRKDAHFNADKYDAMHGGHVEALLEVEFTQESATAAESLQQLWRAVEWYPRMWCRVHAAIRDPGSMIMLVKLPALTDMCLFPALAAVRGTGRAFREDIWTYAERLREAISRASEVSSKISPGSLISRTAARAALKAKRQEASHPFDMCRWPGAADAEVDEGPWLSPSHQLLPQSPLFPADGPRMTRVFGLCGSNASRSVSFLNNSSQSSRSFSVHGRSFLWHCVYRGTIVTIVTIVTLRSRLLRVLPPCMRRPQPLLLHAGFSPEVPPSTPSGKPSGQLGTADLSSLSSVTGKESSNTPVHSGISSRLDASEHTSLVADFPAPVPDRCEPHRHEAARYTSIRSSVLHVPSPATFMPMCAPSASILDLSCFYILTGRKQTASFLMSCQRLARQLRETVINSAKLTRPQHHQLHEKTTTSAPAYQINIIPPSSTPHNIQPTPNISESHIARQKRQRVGALGYEYSLAYCSTLVYAIDKYDEIRCFYSPIFSQLLFRNTCESRVLEGLAPEPNRKWPLPKRPNYRLGPARPVFQDPLGFPVTRHTDLKAHFDSWNFSLTGPPALIPIGKIIDKPFLVISSTAALGRWRDLPTSQHQPPILLLLPSSPRLRSIDGQFPSFWRVVFNTFQLGTMPPGEFNAIVIAGTPTVEIDYEGNGGHRRAPLGTRRTSLNMMRAGHKIRSRWIFMSHPNCAICHAAQHPFGHIVVSLEWVLVLQTSSLTLDILTLPKRNPNPRDLQELVFFGPTSTSTLTVWVRHDGASGCISTVSSDSRSTNHFVSIRGELSFATGQKRRKSFFHTPVFSSQQPSRYAKTGLMATTMHHSSKSGSNSEKHGVTSKILSIGHTTTHAAASVEPSCDLHFVIRSCQCLSSEPFIVGTKVSSLWMNSSLGSLIS</sequence>
<dbReference type="Proteomes" id="UP000799755">
    <property type="component" value="Unassembled WGS sequence"/>
</dbReference>
<dbReference type="EMBL" id="MU003525">
    <property type="protein sequence ID" value="KAF2466419.1"/>
    <property type="molecule type" value="Genomic_DNA"/>
</dbReference>
<evidence type="ECO:0000313" key="2">
    <source>
        <dbReference type="Proteomes" id="UP000799755"/>
    </source>
</evidence>